<accession>A0A7R8ZLU9</accession>
<evidence type="ECO:0000313" key="1">
    <source>
        <dbReference type="EMBL" id="CAD7224105.1"/>
    </source>
</evidence>
<dbReference type="AlphaFoldDB" id="A0A7R8ZLU9"/>
<dbReference type="EMBL" id="OB660309">
    <property type="protein sequence ID" value="CAD7224105.1"/>
    <property type="molecule type" value="Genomic_DNA"/>
</dbReference>
<gene>
    <name evidence="1" type="ORF">CTOB1V02_LOCUS2075</name>
</gene>
<organism evidence="1">
    <name type="scientific">Cyprideis torosa</name>
    <dbReference type="NCBI Taxonomy" id="163714"/>
    <lineage>
        <taxon>Eukaryota</taxon>
        <taxon>Metazoa</taxon>
        <taxon>Ecdysozoa</taxon>
        <taxon>Arthropoda</taxon>
        <taxon>Crustacea</taxon>
        <taxon>Oligostraca</taxon>
        <taxon>Ostracoda</taxon>
        <taxon>Podocopa</taxon>
        <taxon>Podocopida</taxon>
        <taxon>Cytherocopina</taxon>
        <taxon>Cytheroidea</taxon>
        <taxon>Cytherideidae</taxon>
        <taxon>Cyprideis</taxon>
    </lineage>
</organism>
<reference evidence="1" key="1">
    <citation type="submission" date="2020-11" db="EMBL/GenBank/DDBJ databases">
        <authorList>
            <person name="Tran Van P."/>
        </authorList>
    </citation>
    <scope>NUCLEOTIDE SEQUENCE</scope>
</reference>
<protein>
    <submittedName>
        <fullName evidence="1">Uncharacterized protein</fullName>
    </submittedName>
</protein>
<sequence>MAVVSEGGKMAVVSEGGKMAVVSEGGKKILPEIAKALLRVPFPERSSFWRSEDARCQSLLAQFHRNPEIFLPSALTAVPASKRKLHAIFVTPEVDAVADGKLYRKCDTNANAIPALVRRYKQPRLAVFTWSELYMSVRGSEMMVSSACGACVASVCFLSWTLVIQTYQGSPSFTYKVHLEKQDANRAGAAADWSKDVQSRVRTSGRRRCEADDVS</sequence>
<name>A0A7R8ZLU9_9CRUS</name>
<proteinExistence type="predicted"/>